<evidence type="ECO:0000313" key="7">
    <source>
        <dbReference type="EMBL" id="QHI97376.1"/>
    </source>
</evidence>
<sequence length="115" mass="12295">MSRETWASQWRGLVLTWAGLIALMFISLGVAWLPVGAGWKAAAGLLIAGVKAVLVLLVFMQLGRQHVLVRVVVAVALWTLVVMGGLSAVDYLTRVVEPAAVQQPRQLAPAPSRPS</sequence>
<dbReference type="RefSeq" id="WP_160550894.1">
    <property type="nucleotide sequence ID" value="NZ_CP047650.1"/>
</dbReference>
<dbReference type="GO" id="GO:0005886">
    <property type="term" value="C:plasma membrane"/>
    <property type="evidence" value="ECO:0007669"/>
    <property type="project" value="UniProtKB-SubCell"/>
</dbReference>
<dbReference type="NCBIfam" id="TIGR02229">
    <property type="entry name" value="caa3_sub_IV"/>
    <property type="match status" value="1"/>
</dbReference>
<name>A0A857J0Z5_9BURK</name>
<dbReference type="InterPro" id="IPR011743">
    <property type="entry name" value="Caa3_sub_IV"/>
</dbReference>
<evidence type="ECO:0000256" key="1">
    <source>
        <dbReference type="ARBA" id="ARBA00004651"/>
    </source>
</evidence>
<keyword evidence="3 6" id="KW-0812">Transmembrane</keyword>
<keyword evidence="4 6" id="KW-1133">Transmembrane helix</keyword>
<evidence type="ECO:0000256" key="2">
    <source>
        <dbReference type="ARBA" id="ARBA00022475"/>
    </source>
</evidence>
<evidence type="ECO:0000256" key="6">
    <source>
        <dbReference type="SAM" id="Phobius"/>
    </source>
</evidence>
<keyword evidence="8" id="KW-1185">Reference proteome</keyword>
<evidence type="ECO:0000313" key="8">
    <source>
        <dbReference type="Proteomes" id="UP000464787"/>
    </source>
</evidence>
<keyword evidence="2" id="KW-1003">Cell membrane</keyword>
<proteinExistence type="predicted"/>
<organism evidence="7 8">
    <name type="scientific">Xylophilus rhododendri</name>
    <dbReference type="NCBI Taxonomy" id="2697032"/>
    <lineage>
        <taxon>Bacteria</taxon>
        <taxon>Pseudomonadati</taxon>
        <taxon>Pseudomonadota</taxon>
        <taxon>Betaproteobacteria</taxon>
        <taxon>Burkholderiales</taxon>
        <taxon>Xylophilus</taxon>
    </lineage>
</organism>
<reference evidence="7 8" key="1">
    <citation type="submission" date="2020-01" db="EMBL/GenBank/DDBJ databases">
        <title>Genome sequencing of strain KACC 21265.</title>
        <authorList>
            <person name="Heo J."/>
            <person name="Kim S.-J."/>
            <person name="Kim J.-S."/>
            <person name="Hong S.-B."/>
            <person name="Kwon S.-W."/>
        </authorList>
    </citation>
    <scope>NUCLEOTIDE SEQUENCE [LARGE SCALE GENOMIC DNA]</scope>
    <source>
        <strain evidence="7 8">KACC 21265</strain>
    </source>
</reference>
<gene>
    <name evidence="7" type="ORF">GT347_04885</name>
</gene>
<protein>
    <submittedName>
        <fullName evidence="7">Oxidase</fullName>
    </submittedName>
</protein>
<evidence type="ECO:0000256" key="5">
    <source>
        <dbReference type="ARBA" id="ARBA00023136"/>
    </source>
</evidence>
<keyword evidence="5 6" id="KW-0472">Membrane</keyword>
<dbReference type="AlphaFoldDB" id="A0A857J0Z5"/>
<accession>A0A857J0Z5</accession>
<dbReference type="InterPro" id="IPR005171">
    <property type="entry name" value="Cyt_c_oxidase_su4_prok"/>
</dbReference>
<comment type="subcellular location">
    <subcellularLocation>
        <location evidence="1">Cell membrane</location>
        <topology evidence="1">Multi-pass membrane protein</topology>
    </subcellularLocation>
</comment>
<dbReference type="EMBL" id="CP047650">
    <property type="protein sequence ID" value="QHI97376.1"/>
    <property type="molecule type" value="Genomic_DNA"/>
</dbReference>
<feature type="transmembrane region" description="Helical" evidence="6">
    <location>
        <begin position="12"/>
        <end position="35"/>
    </location>
</feature>
<feature type="transmembrane region" description="Helical" evidence="6">
    <location>
        <begin position="67"/>
        <end position="89"/>
    </location>
</feature>
<evidence type="ECO:0000256" key="4">
    <source>
        <dbReference type="ARBA" id="ARBA00022989"/>
    </source>
</evidence>
<dbReference type="KEGG" id="xyk:GT347_04885"/>
<dbReference type="Pfam" id="PF03626">
    <property type="entry name" value="COX4_pro"/>
    <property type="match status" value="1"/>
</dbReference>
<feature type="transmembrane region" description="Helical" evidence="6">
    <location>
        <begin position="41"/>
        <end position="60"/>
    </location>
</feature>
<evidence type="ECO:0000256" key="3">
    <source>
        <dbReference type="ARBA" id="ARBA00022692"/>
    </source>
</evidence>
<dbReference type="Proteomes" id="UP000464787">
    <property type="component" value="Chromosome"/>
</dbReference>